<comment type="subcellular location">
    <subcellularLocation>
        <location evidence="1">Membrane</location>
        <topology evidence="1">Single-pass membrane protein</topology>
    </subcellularLocation>
</comment>
<dbReference type="GO" id="GO:0005509">
    <property type="term" value="F:calcium ion binding"/>
    <property type="evidence" value="ECO:0007669"/>
    <property type="project" value="UniProtKB-UniRule"/>
</dbReference>
<keyword evidence="4" id="KW-0472">Membrane</keyword>
<dbReference type="PRINTS" id="PR00205">
    <property type="entry name" value="CADHERIN"/>
</dbReference>
<dbReference type="AlphaFoldDB" id="A0A8X7XLZ8"/>
<name>A0A8X7XLZ8_POLSE</name>
<organism evidence="6 7">
    <name type="scientific">Polypterus senegalus</name>
    <name type="common">Senegal bichir</name>
    <dbReference type="NCBI Taxonomy" id="55291"/>
    <lineage>
        <taxon>Eukaryota</taxon>
        <taxon>Metazoa</taxon>
        <taxon>Chordata</taxon>
        <taxon>Craniata</taxon>
        <taxon>Vertebrata</taxon>
        <taxon>Euteleostomi</taxon>
        <taxon>Actinopterygii</taxon>
        <taxon>Polypteriformes</taxon>
        <taxon>Polypteridae</taxon>
        <taxon>Polypterus</taxon>
    </lineage>
</organism>
<dbReference type="CDD" id="cd11304">
    <property type="entry name" value="Cadherin_repeat"/>
    <property type="match status" value="3"/>
</dbReference>
<dbReference type="InterPro" id="IPR002126">
    <property type="entry name" value="Cadherin-like_dom"/>
</dbReference>
<dbReference type="PROSITE" id="PS50268">
    <property type="entry name" value="CADHERIN_2"/>
    <property type="match status" value="2"/>
</dbReference>
<dbReference type="GO" id="GO:0007156">
    <property type="term" value="P:homophilic cell adhesion via plasma membrane adhesion molecules"/>
    <property type="evidence" value="ECO:0007669"/>
    <property type="project" value="InterPro"/>
</dbReference>
<evidence type="ECO:0000256" key="4">
    <source>
        <dbReference type="ARBA" id="ARBA00023136"/>
    </source>
</evidence>
<evidence type="ECO:0000313" key="7">
    <source>
        <dbReference type="Proteomes" id="UP000886611"/>
    </source>
</evidence>
<dbReference type="InterPro" id="IPR050174">
    <property type="entry name" value="Protocadherin/Cadherin-CA"/>
</dbReference>
<keyword evidence="3" id="KW-1133">Transmembrane helix</keyword>
<evidence type="ECO:0000256" key="5">
    <source>
        <dbReference type="ARBA" id="ARBA00023180"/>
    </source>
</evidence>
<dbReference type="SUPFAM" id="SSF49313">
    <property type="entry name" value="Cadherin-like"/>
    <property type="match status" value="2"/>
</dbReference>
<dbReference type="PANTHER" id="PTHR24028">
    <property type="entry name" value="CADHERIN-87A"/>
    <property type="match status" value="1"/>
</dbReference>
<keyword evidence="7" id="KW-1185">Reference proteome</keyword>
<reference evidence="6 7" key="1">
    <citation type="journal article" date="2021" name="Cell">
        <title>Tracing the genetic footprints of vertebrate landing in non-teleost ray-finned fishes.</title>
        <authorList>
            <person name="Bi X."/>
            <person name="Wang K."/>
            <person name="Yang L."/>
            <person name="Pan H."/>
            <person name="Jiang H."/>
            <person name="Wei Q."/>
            <person name="Fang M."/>
            <person name="Yu H."/>
            <person name="Zhu C."/>
            <person name="Cai Y."/>
            <person name="He Y."/>
            <person name="Gan X."/>
            <person name="Zeng H."/>
            <person name="Yu D."/>
            <person name="Zhu Y."/>
            <person name="Jiang H."/>
            <person name="Qiu Q."/>
            <person name="Yang H."/>
            <person name="Zhang Y.E."/>
            <person name="Wang W."/>
            <person name="Zhu M."/>
            <person name="He S."/>
            <person name="Zhang G."/>
        </authorList>
    </citation>
    <scope>NUCLEOTIDE SEQUENCE [LARGE SCALE GENOMIC DNA]</scope>
    <source>
        <strain evidence="6">Bchr_013</strain>
    </source>
</reference>
<dbReference type="PANTHER" id="PTHR24028:SF328">
    <property type="entry name" value="CADHERIN-3"/>
    <property type="match status" value="1"/>
</dbReference>
<feature type="non-terminal residue" evidence="6">
    <location>
        <position position="372"/>
    </location>
</feature>
<dbReference type="EMBL" id="JAATIS010000147">
    <property type="protein sequence ID" value="KAG2469660.1"/>
    <property type="molecule type" value="Genomic_DNA"/>
</dbReference>
<dbReference type="Proteomes" id="UP000886611">
    <property type="component" value="Unassembled WGS sequence"/>
</dbReference>
<accession>A0A8X7XLZ8</accession>
<dbReference type="Gene3D" id="2.60.40.60">
    <property type="entry name" value="Cadherins"/>
    <property type="match status" value="3"/>
</dbReference>
<keyword evidence="5" id="KW-0325">Glycoprotein</keyword>
<evidence type="ECO:0000256" key="2">
    <source>
        <dbReference type="ARBA" id="ARBA00022692"/>
    </source>
</evidence>
<keyword evidence="2" id="KW-0812">Transmembrane</keyword>
<protein>
    <submittedName>
        <fullName evidence="6">FAT protein</fullName>
    </submittedName>
</protein>
<feature type="non-terminal residue" evidence="6">
    <location>
        <position position="1"/>
    </location>
</feature>
<evidence type="ECO:0000256" key="1">
    <source>
        <dbReference type="ARBA" id="ARBA00004167"/>
    </source>
</evidence>
<dbReference type="SMART" id="SM00112">
    <property type="entry name" value="CA"/>
    <property type="match status" value="2"/>
</dbReference>
<comment type="caution">
    <text evidence="6">The sequence shown here is derived from an EMBL/GenBank/DDBJ whole genome shotgun (WGS) entry which is preliminary data.</text>
</comment>
<dbReference type="GO" id="GO:0005886">
    <property type="term" value="C:plasma membrane"/>
    <property type="evidence" value="ECO:0007669"/>
    <property type="project" value="TreeGrafter"/>
</dbReference>
<evidence type="ECO:0000256" key="3">
    <source>
        <dbReference type="ARBA" id="ARBA00022989"/>
    </source>
</evidence>
<dbReference type="FunFam" id="2.60.40.60:FF:000404">
    <property type="entry name" value="Si:ch211-186j3.6"/>
    <property type="match status" value="1"/>
</dbReference>
<dbReference type="InterPro" id="IPR015919">
    <property type="entry name" value="Cadherin-like_sf"/>
</dbReference>
<proteinExistence type="predicted"/>
<sequence>MCWTILILCLLSTVWGNKTDLRKSFFYGHVFENSPPGSSVNGLTIPVKRINQQKWCSETGGLHLRLTGEGSNAFHLYNHHKHGHILMKTARILDREIKSVYTLRLCVCCQSCLTAESPAAEVVSIKVDVLDTNDHQPAFNESRTKIVLADSTALRSKVYQVTASDSDTGKNAELFYFTLPKNGLFYVVPKTGEVILVDSILGRLTPIKFNIYARDHGHPILTSQKLEVEIWPRQLPAPDLKGSGKGLLRKRKSLLQSENPVVVTVSEDASIGSVVMSLNPVRFQAASFEMVYPTADSVPVTVGRDSGDIVISRRLDRETQSVVEITVKIQDKRGTNMHLAIFTCSKDKQPLRPTPLYVIVTPLEVPILVCIK</sequence>
<evidence type="ECO:0000313" key="6">
    <source>
        <dbReference type="EMBL" id="KAG2469660.1"/>
    </source>
</evidence>
<gene>
    <name evidence="6" type="primary">Ft</name>
    <name evidence="6" type="ORF">GTO96_0022648</name>
</gene>